<reference evidence="1" key="1">
    <citation type="submission" date="2023-07" db="EMBL/GenBank/DDBJ databases">
        <title>Mycolicibacterium sp. nov., a novel bacterial species.</title>
        <authorList>
            <person name="Cao Y."/>
        </authorList>
    </citation>
    <scope>NUCLEOTIDE SEQUENCE</scope>
    <source>
        <strain evidence="1">KC 300</strain>
    </source>
</reference>
<evidence type="ECO:0000313" key="1">
    <source>
        <dbReference type="EMBL" id="MDO3634771.1"/>
    </source>
</evidence>
<organism evidence="1 2">
    <name type="scientific">Mycolicibacterium arseniciresistens</name>
    <dbReference type="NCBI Taxonomy" id="3062257"/>
    <lineage>
        <taxon>Bacteria</taxon>
        <taxon>Bacillati</taxon>
        <taxon>Actinomycetota</taxon>
        <taxon>Actinomycetes</taxon>
        <taxon>Mycobacteriales</taxon>
        <taxon>Mycobacteriaceae</taxon>
        <taxon>Mycolicibacterium</taxon>
    </lineage>
</organism>
<sequence>MWTEAAKALSRYEEAVLTAIDAQGYPFSIRVRTADYDATTGLLSAELPAAVAPVAGPANLLCHFHDEKMWNIRSVHVRGRLEHRGDAWDFVSTAFTAPSRLAPIAMIRNANASARRYLARRGLSRPAVDWAAVKEISRRARQQR</sequence>
<dbReference type="Proteomes" id="UP001168823">
    <property type="component" value="Unassembled WGS sequence"/>
</dbReference>
<protein>
    <recommendedName>
        <fullName evidence="3">Polyketide cyclase</fullName>
    </recommendedName>
</protein>
<gene>
    <name evidence="1" type="ORF">Q2100_03325</name>
</gene>
<accession>A0ABT8UAG3</accession>
<evidence type="ECO:0008006" key="3">
    <source>
        <dbReference type="Google" id="ProtNLM"/>
    </source>
</evidence>
<proteinExistence type="predicted"/>
<comment type="caution">
    <text evidence="1">The sequence shown here is derived from an EMBL/GenBank/DDBJ whole genome shotgun (WGS) entry which is preliminary data.</text>
</comment>
<name>A0ABT8UAG3_9MYCO</name>
<keyword evidence="2" id="KW-1185">Reference proteome</keyword>
<dbReference type="EMBL" id="JAUMSQ010000012">
    <property type="protein sequence ID" value="MDO3634771.1"/>
    <property type="molecule type" value="Genomic_DNA"/>
</dbReference>
<evidence type="ECO:0000313" key="2">
    <source>
        <dbReference type="Proteomes" id="UP001168823"/>
    </source>
</evidence>
<dbReference type="RefSeq" id="WP_302912857.1">
    <property type="nucleotide sequence ID" value="NZ_JAUMSQ010000012.1"/>
</dbReference>